<sequence length="193" mass="22406">MHDTFYVSEDELLRTHTSPVQIRALREWGPPLRILAPGRVYRRDSDLTHTPMFHQVEGLVVERDISWAHMKGLLSDFLRGFFNDGLAVRFRPSYFPFTEPSAEVDLACFFCERRGCRICKNSGWIEVLGCGLVHPVVLQSTDVDPGQWSGFAFGMGVERLAMLKYGIRDIRWFYENDQRFLKPSWQLHIPDLV</sequence>
<dbReference type="AlphaFoldDB" id="T1C3D6"/>
<evidence type="ECO:0000256" key="5">
    <source>
        <dbReference type="ARBA" id="ARBA00022917"/>
    </source>
</evidence>
<reference evidence="9" key="2">
    <citation type="journal article" date="2014" name="ISME J.">
        <title>Microbial stratification in low pH oxic and suboxic macroscopic growths along an acid mine drainage.</title>
        <authorList>
            <person name="Mendez-Garcia C."/>
            <person name="Mesa V."/>
            <person name="Sprenger R.R."/>
            <person name="Richter M."/>
            <person name="Diez M.S."/>
            <person name="Solano J."/>
            <person name="Bargiela R."/>
            <person name="Golyshina O.V."/>
            <person name="Manteca A."/>
            <person name="Ramos J.L."/>
            <person name="Gallego J.R."/>
            <person name="Llorente I."/>
            <person name="Martins Dos Santos V.A."/>
            <person name="Jensen O.N."/>
            <person name="Pelaez A.I."/>
            <person name="Sanchez J."/>
            <person name="Ferrer M."/>
        </authorList>
    </citation>
    <scope>NUCLEOTIDE SEQUENCE</scope>
</reference>
<dbReference type="EC" id="6.1.1.20" evidence="1"/>
<dbReference type="Pfam" id="PF01409">
    <property type="entry name" value="tRNA-synt_2d"/>
    <property type="match status" value="1"/>
</dbReference>
<organism evidence="9">
    <name type="scientific">mine drainage metagenome</name>
    <dbReference type="NCBI Taxonomy" id="410659"/>
    <lineage>
        <taxon>unclassified sequences</taxon>
        <taxon>metagenomes</taxon>
        <taxon>ecological metagenomes</taxon>
    </lineage>
</organism>
<evidence type="ECO:0000259" key="8">
    <source>
        <dbReference type="PROSITE" id="PS50862"/>
    </source>
</evidence>
<dbReference type="Gene3D" id="3.30.930.10">
    <property type="entry name" value="Bira Bifunctional Protein, Domain 2"/>
    <property type="match status" value="1"/>
</dbReference>
<dbReference type="InterPro" id="IPR006195">
    <property type="entry name" value="aa-tRNA-synth_II"/>
</dbReference>
<dbReference type="GO" id="GO:0006432">
    <property type="term" value="P:phenylalanyl-tRNA aminoacylation"/>
    <property type="evidence" value="ECO:0007669"/>
    <property type="project" value="TreeGrafter"/>
</dbReference>
<dbReference type="GO" id="GO:0000049">
    <property type="term" value="F:tRNA binding"/>
    <property type="evidence" value="ECO:0007669"/>
    <property type="project" value="InterPro"/>
</dbReference>
<evidence type="ECO:0000256" key="2">
    <source>
        <dbReference type="ARBA" id="ARBA00022598"/>
    </source>
</evidence>
<keyword evidence="2" id="KW-0436">Ligase</keyword>
<keyword evidence="3" id="KW-0547">Nucleotide-binding</keyword>
<evidence type="ECO:0000256" key="1">
    <source>
        <dbReference type="ARBA" id="ARBA00012814"/>
    </source>
</evidence>
<protein>
    <recommendedName>
        <fullName evidence="1">phenylalanine--tRNA ligase</fullName>
        <ecNumber evidence="1">6.1.1.20</ecNumber>
    </recommendedName>
</protein>
<dbReference type="GO" id="GO:0004826">
    <property type="term" value="F:phenylalanine-tRNA ligase activity"/>
    <property type="evidence" value="ECO:0007669"/>
    <property type="project" value="UniProtKB-EC"/>
</dbReference>
<evidence type="ECO:0000256" key="3">
    <source>
        <dbReference type="ARBA" id="ARBA00022741"/>
    </source>
</evidence>
<gene>
    <name evidence="9" type="ORF">B1B_01637</name>
</gene>
<comment type="catalytic activity">
    <reaction evidence="7">
        <text>tRNA(Phe) + L-phenylalanine + ATP = L-phenylalanyl-tRNA(Phe) + AMP + diphosphate + H(+)</text>
        <dbReference type="Rhea" id="RHEA:19413"/>
        <dbReference type="Rhea" id="RHEA-COMP:9668"/>
        <dbReference type="Rhea" id="RHEA-COMP:9699"/>
        <dbReference type="ChEBI" id="CHEBI:15378"/>
        <dbReference type="ChEBI" id="CHEBI:30616"/>
        <dbReference type="ChEBI" id="CHEBI:33019"/>
        <dbReference type="ChEBI" id="CHEBI:58095"/>
        <dbReference type="ChEBI" id="CHEBI:78442"/>
        <dbReference type="ChEBI" id="CHEBI:78531"/>
        <dbReference type="ChEBI" id="CHEBI:456215"/>
        <dbReference type="EC" id="6.1.1.20"/>
    </reaction>
</comment>
<dbReference type="GO" id="GO:0005737">
    <property type="term" value="C:cytoplasm"/>
    <property type="evidence" value="ECO:0007669"/>
    <property type="project" value="TreeGrafter"/>
</dbReference>
<evidence type="ECO:0000256" key="4">
    <source>
        <dbReference type="ARBA" id="ARBA00022840"/>
    </source>
</evidence>
<evidence type="ECO:0000256" key="6">
    <source>
        <dbReference type="ARBA" id="ARBA00023146"/>
    </source>
</evidence>
<dbReference type="GO" id="GO:0005524">
    <property type="term" value="F:ATP binding"/>
    <property type="evidence" value="ECO:0007669"/>
    <property type="project" value="UniProtKB-KW"/>
</dbReference>
<name>T1C3D6_9ZZZZ</name>
<dbReference type="CDD" id="cd00496">
    <property type="entry name" value="PheRS_alpha_core"/>
    <property type="match status" value="1"/>
</dbReference>
<keyword evidence="5" id="KW-0648">Protein biosynthesis</keyword>
<dbReference type="PROSITE" id="PS50862">
    <property type="entry name" value="AA_TRNA_LIGASE_II"/>
    <property type="match status" value="1"/>
</dbReference>
<accession>T1C3D6</accession>
<dbReference type="PANTHER" id="PTHR11538:SF41">
    <property type="entry name" value="PHENYLALANINE--TRNA LIGASE, MITOCHONDRIAL"/>
    <property type="match status" value="1"/>
</dbReference>
<keyword evidence="4" id="KW-0067">ATP-binding</keyword>
<dbReference type="InterPro" id="IPR045864">
    <property type="entry name" value="aa-tRNA-synth_II/BPL/LPL"/>
</dbReference>
<comment type="caution">
    <text evidence="9">The sequence shown here is derived from an EMBL/GenBank/DDBJ whole genome shotgun (WGS) entry which is preliminary data.</text>
</comment>
<keyword evidence="6 9" id="KW-0030">Aminoacyl-tRNA synthetase</keyword>
<dbReference type="InterPro" id="IPR002319">
    <property type="entry name" value="Phenylalanyl-tRNA_Synthase"/>
</dbReference>
<proteinExistence type="predicted"/>
<feature type="domain" description="Aminoacyl-transfer RNA synthetases class-II family profile" evidence="8">
    <location>
        <begin position="1"/>
        <end position="183"/>
    </location>
</feature>
<dbReference type="SUPFAM" id="SSF55681">
    <property type="entry name" value="Class II aaRS and biotin synthetases"/>
    <property type="match status" value="1"/>
</dbReference>
<dbReference type="PANTHER" id="PTHR11538">
    <property type="entry name" value="PHENYLALANYL-TRNA SYNTHETASE"/>
    <property type="match status" value="1"/>
</dbReference>
<evidence type="ECO:0000256" key="7">
    <source>
        <dbReference type="ARBA" id="ARBA00049255"/>
    </source>
</evidence>
<dbReference type="EMBL" id="AUZY01001042">
    <property type="protein sequence ID" value="EQD76512.1"/>
    <property type="molecule type" value="Genomic_DNA"/>
</dbReference>
<evidence type="ECO:0000313" key="9">
    <source>
        <dbReference type="EMBL" id="EQD76512.1"/>
    </source>
</evidence>
<reference evidence="9" key="1">
    <citation type="submission" date="2013-08" db="EMBL/GenBank/DDBJ databases">
        <authorList>
            <person name="Mendez C."/>
            <person name="Richter M."/>
            <person name="Ferrer M."/>
            <person name="Sanchez J."/>
        </authorList>
    </citation>
    <scope>NUCLEOTIDE SEQUENCE</scope>
</reference>